<dbReference type="ExpressionAtlas" id="K3Y480">
    <property type="expression patterns" value="baseline"/>
</dbReference>
<dbReference type="InterPro" id="IPR023391">
    <property type="entry name" value="Prot_translocase_SecE_dom_sf"/>
</dbReference>
<reference evidence="2" key="2">
    <citation type="submission" date="2018-08" db="UniProtKB">
        <authorList>
            <consortium name="EnsemblPlants"/>
        </authorList>
    </citation>
    <scope>IDENTIFICATION</scope>
    <source>
        <strain evidence="2">Yugu1</strain>
    </source>
</reference>
<evidence type="ECO:0000313" key="3">
    <source>
        <dbReference type="Proteomes" id="UP000004995"/>
    </source>
</evidence>
<sequence>MDAIDSVVDPLRDFAKDSVRLVKRCHKPDRKGTCQAPSIRRPVSNPSRFVFCLRQIWQWFNPICVCMCAQSSPRWRRGRRSGSSSWASSASSSSSSSSPSTISSSVPARCVPLVPLLARSPPLDPVVLLSWFGDLWCALLFVTLFDSVHAVGLVDLGRPENYCPIRL</sequence>
<dbReference type="eggNOG" id="KOG3498">
    <property type="taxonomic scope" value="Eukaryota"/>
</dbReference>
<evidence type="ECO:0000313" key="2">
    <source>
        <dbReference type="EnsemblPlants" id="KQL11140"/>
    </source>
</evidence>
<dbReference type="AlphaFoldDB" id="K3Y480"/>
<dbReference type="GO" id="GO:0031204">
    <property type="term" value="P:post-translational protein targeting to membrane, translocation"/>
    <property type="evidence" value="ECO:0000318"/>
    <property type="project" value="GO_Central"/>
</dbReference>
<dbReference type="GO" id="GO:0008320">
    <property type="term" value="F:protein transmembrane transporter activity"/>
    <property type="evidence" value="ECO:0000318"/>
    <property type="project" value="GO_Central"/>
</dbReference>
<dbReference type="InParanoid" id="K3Y480"/>
<organism evidence="2 3">
    <name type="scientific">Setaria italica</name>
    <name type="common">Foxtail millet</name>
    <name type="synonym">Panicum italicum</name>
    <dbReference type="NCBI Taxonomy" id="4555"/>
    <lineage>
        <taxon>Eukaryota</taxon>
        <taxon>Viridiplantae</taxon>
        <taxon>Streptophyta</taxon>
        <taxon>Embryophyta</taxon>
        <taxon>Tracheophyta</taxon>
        <taxon>Spermatophyta</taxon>
        <taxon>Magnoliopsida</taxon>
        <taxon>Liliopsida</taxon>
        <taxon>Poales</taxon>
        <taxon>Poaceae</taxon>
        <taxon>PACMAD clade</taxon>
        <taxon>Panicoideae</taxon>
        <taxon>Panicodae</taxon>
        <taxon>Paniceae</taxon>
        <taxon>Cenchrinae</taxon>
        <taxon>Setaria</taxon>
    </lineage>
</organism>
<name>K3Y480_SETIT</name>
<protein>
    <submittedName>
        <fullName evidence="2">Uncharacterized protein</fullName>
    </submittedName>
</protein>
<dbReference type="GO" id="GO:0071261">
    <property type="term" value="C:Ssh1 translocon complex"/>
    <property type="evidence" value="ECO:0000318"/>
    <property type="project" value="GO_Central"/>
</dbReference>
<dbReference type="Proteomes" id="UP000004995">
    <property type="component" value="Unassembled WGS sequence"/>
</dbReference>
<dbReference type="HOGENOM" id="CLU_1597300_0_0_1"/>
<reference evidence="3" key="1">
    <citation type="journal article" date="2012" name="Nat. Biotechnol.">
        <title>Reference genome sequence of the model plant Setaria.</title>
        <authorList>
            <person name="Bennetzen J.L."/>
            <person name="Schmutz J."/>
            <person name="Wang H."/>
            <person name="Percifield R."/>
            <person name="Hawkins J."/>
            <person name="Pontaroli A.C."/>
            <person name="Estep M."/>
            <person name="Feng L."/>
            <person name="Vaughn J.N."/>
            <person name="Grimwood J."/>
            <person name="Jenkins J."/>
            <person name="Barry K."/>
            <person name="Lindquist E."/>
            <person name="Hellsten U."/>
            <person name="Deshpande S."/>
            <person name="Wang X."/>
            <person name="Wu X."/>
            <person name="Mitros T."/>
            <person name="Triplett J."/>
            <person name="Yang X."/>
            <person name="Ye C.Y."/>
            <person name="Mauro-Herrera M."/>
            <person name="Wang L."/>
            <person name="Li P."/>
            <person name="Sharma M."/>
            <person name="Sharma R."/>
            <person name="Ronald P.C."/>
            <person name="Panaud O."/>
            <person name="Kellogg E.A."/>
            <person name="Brutnell T.P."/>
            <person name="Doust A.N."/>
            <person name="Tuskan G.A."/>
            <person name="Rokhsar D."/>
            <person name="Devos K.M."/>
        </authorList>
    </citation>
    <scope>NUCLEOTIDE SEQUENCE [LARGE SCALE GENOMIC DNA]</scope>
    <source>
        <strain evidence="3">cv. Yugu1</strain>
    </source>
</reference>
<accession>K3Y480</accession>
<feature type="region of interest" description="Disordered" evidence="1">
    <location>
        <begin position="84"/>
        <end position="106"/>
    </location>
</feature>
<dbReference type="EMBL" id="AGNK02002579">
    <property type="status" value="NOT_ANNOTATED_CDS"/>
    <property type="molecule type" value="Genomic_DNA"/>
</dbReference>
<proteinExistence type="predicted"/>
<dbReference type="Gene3D" id="1.20.5.820">
    <property type="entry name" value="Preprotein translocase SecE subunit"/>
    <property type="match status" value="1"/>
</dbReference>
<dbReference type="PANTHER" id="PTHR12309">
    <property type="entry name" value="SEC61 GAMMA SUBUNIT"/>
    <property type="match status" value="1"/>
</dbReference>
<feature type="compositionally biased region" description="Low complexity" evidence="1">
    <location>
        <begin position="84"/>
        <end position="105"/>
    </location>
</feature>
<dbReference type="Gramene" id="KQL11140">
    <property type="protein sequence ID" value="KQL11140"/>
    <property type="gene ID" value="SETIT_009018mg"/>
</dbReference>
<dbReference type="EnsemblPlants" id="KQL11140">
    <property type="protein sequence ID" value="KQL11140"/>
    <property type="gene ID" value="SETIT_009018mg"/>
</dbReference>
<keyword evidence="3" id="KW-1185">Reference proteome</keyword>
<evidence type="ECO:0000256" key="1">
    <source>
        <dbReference type="SAM" id="MobiDB-lite"/>
    </source>
</evidence>
<dbReference type="STRING" id="4555.K3Y480"/>